<accession>A0A8J6AEI6</accession>
<evidence type="ECO:0000313" key="2">
    <source>
        <dbReference type="Proteomes" id="UP000700334"/>
    </source>
</evidence>
<gene>
    <name evidence="1" type="ORF">J0S82_017417</name>
</gene>
<keyword evidence="2" id="KW-1185">Reference proteome</keyword>
<comment type="caution">
    <text evidence="1">The sequence shown here is derived from an EMBL/GenBank/DDBJ whole genome shotgun (WGS) entry which is preliminary data.</text>
</comment>
<dbReference type="EMBL" id="JAGFMF010011925">
    <property type="protein sequence ID" value="KAG8509899.1"/>
    <property type="molecule type" value="Genomic_DNA"/>
</dbReference>
<sequence>MNGVPLSNVASWCSSFGGGSPDRGLRCHLVFYLRQKAGNGQKAPEACERCVVVGEGRRKASSGQLATAVGRVFMESFPALGCLANPLPKPKHPLEASHPAKDQWPLPNFNCNKDVAGKKGSVSDDGGEDVICTLPTHEWHHHAEAQWPEAPGPRREALESCGPDVHRVGLGLCGGGGHRLQGRYARPRFGQEKTEACSSWLRGAVMAPEDHGCTQHALQS</sequence>
<name>A0A8J6AEI6_GALPY</name>
<dbReference type="Proteomes" id="UP000700334">
    <property type="component" value="Unassembled WGS sequence"/>
</dbReference>
<protein>
    <submittedName>
        <fullName evidence="1">Uncharacterized protein</fullName>
    </submittedName>
</protein>
<evidence type="ECO:0000313" key="1">
    <source>
        <dbReference type="EMBL" id="KAG8509899.1"/>
    </source>
</evidence>
<reference evidence="1" key="1">
    <citation type="journal article" date="2021" name="Evol. Appl.">
        <title>The genome of the Pyrenean desman and the effects of bottlenecks and inbreeding on the genomic landscape of an endangered species.</title>
        <authorList>
            <person name="Escoda L."/>
            <person name="Castresana J."/>
        </authorList>
    </citation>
    <scope>NUCLEOTIDE SEQUENCE</scope>
    <source>
        <strain evidence="1">IBE-C5619</strain>
    </source>
</reference>
<proteinExistence type="predicted"/>
<organism evidence="1 2">
    <name type="scientific">Galemys pyrenaicus</name>
    <name type="common">Iberian desman</name>
    <name type="synonym">Pyrenean desman</name>
    <dbReference type="NCBI Taxonomy" id="202257"/>
    <lineage>
        <taxon>Eukaryota</taxon>
        <taxon>Metazoa</taxon>
        <taxon>Chordata</taxon>
        <taxon>Craniata</taxon>
        <taxon>Vertebrata</taxon>
        <taxon>Euteleostomi</taxon>
        <taxon>Mammalia</taxon>
        <taxon>Eutheria</taxon>
        <taxon>Laurasiatheria</taxon>
        <taxon>Eulipotyphla</taxon>
        <taxon>Talpidae</taxon>
        <taxon>Galemys</taxon>
    </lineage>
</organism>
<dbReference type="AlphaFoldDB" id="A0A8J6AEI6"/>